<evidence type="ECO:0000313" key="3">
    <source>
        <dbReference type="Proteomes" id="UP000646365"/>
    </source>
</evidence>
<feature type="compositionally biased region" description="Polar residues" evidence="1">
    <location>
        <begin position="15"/>
        <end position="47"/>
    </location>
</feature>
<evidence type="ECO:0000256" key="1">
    <source>
        <dbReference type="SAM" id="MobiDB-lite"/>
    </source>
</evidence>
<reference evidence="2" key="2">
    <citation type="submission" date="2020-09" db="EMBL/GenBank/DDBJ databases">
        <authorList>
            <person name="Sun Q."/>
            <person name="Zhou Y."/>
        </authorList>
    </citation>
    <scope>NUCLEOTIDE SEQUENCE</scope>
    <source>
        <strain evidence="2">CGMCC 1.15725</strain>
    </source>
</reference>
<accession>A0A8J3E2C1</accession>
<evidence type="ECO:0000313" key="2">
    <source>
        <dbReference type="EMBL" id="GGF09782.1"/>
    </source>
</evidence>
<organism evidence="2 3">
    <name type="scientific">Aliidongia dinghuensis</name>
    <dbReference type="NCBI Taxonomy" id="1867774"/>
    <lineage>
        <taxon>Bacteria</taxon>
        <taxon>Pseudomonadati</taxon>
        <taxon>Pseudomonadota</taxon>
        <taxon>Alphaproteobacteria</taxon>
        <taxon>Rhodospirillales</taxon>
        <taxon>Dongiaceae</taxon>
        <taxon>Aliidongia</taxon>
    </lineage>
</organism>
<feature type="region of interest" description="Disordered" evidence="1">
    <location>
        <begin position="10"/>
        <end position="120"/>
    </location>
</feature>
<dbReference type="Proteomes" id="UP000646365">
    <property type="component" value="Unassembled WGS sequence"/>
</dbReference>
<dbReference type="AlphaFoldDB" id="A0A8J3E2C1"/>
<comment type="caution">
    <text evidence="2">The sequence shown here is derived from an EMBL/GenBank/DDBJ whole genome shotgun (WGS) entry which is preliminary data.</text>
</comment>
<gene>
    <name evidence="2" type="ORF">GCM10011611_14120</name>
</gene>
<keyword evidence="3" id="KW-1185">Reference proteome</keyword>
<proteinExistence type="predicted"/>
<feature type="compositionally biased region" description="Low complexity" evidence="1">
    <location>
        <begin position="73"/>
        <end position="90"/>
    </location>
</feature>
<protein>
    <submittedName>
        <fullName evidence="2">Uncharacterized protein</fullName>
    </submittedName>
</protein>
<name>A0A8J3E2C1_9PROT</name>
<dbReference type="EMBL" id="BMJQ01000003">
    <property type="protein sequence ID" value="GGF09782.1"/>
    <property type="molecule type" value="Genomic_DNA"/>
</dbReference>
<sequence>MLAAIVGFTAGGAFAQTTSSPTPHKHSAQPQDQVQLGTPTSDDTTLPGTGAADLRRSPIVGGKNLQPRPNGPPTQQENQQINQLLQQTPPDSKANGPIVQPRDLFGNPLGGSPTIDQKKP</sequence>
<reference evidence="2" key="1">
    <citation type="journal article" date="2014" name="Int. J. Syst. Evol. Microbiol.">
        <title>Complete genome sequence of Corynebacterium casei LMG S-19264T (=DSM 44701T), isolated from a smear-ripened cheese.</title>
        <authorList>
            <consortium name="US DOE Joint Genome Institute (JGI-PGF)"/>
            <person name="Walter F."/>
            <person name="Albersmeier A."/>
            <person name="Kalinowski J."/>
            <person name="Ruckert C."/>
        </authorList>
    </citation>
    <scope>NUCLEOTIDE SEQUENCE</scope>
    <source>
        <strain evidence="2">CGMCC 1.15725</strain>
    </source>
</reference>